<keyword evidence="2" id="KW-1185">Reference proteome</keyword>
<evidence type="ECO:0000313" key="1">
    <source>
        <dbReference type="EMBL" id="BDA63812.1"/>
    </source>
</evidence>
<dbReference type="Proteomes" id="UP000824496">
    <property type="component" value="Chromosome"/>
</dbReference>
<accession>A0ABN6K2H4</accession>
<dbReference type="InterPro" id="IPR052922">
    <property type="entry name" value="Cytidylate_Kinase-2"/>
</dbReference>
<sequence>MPRARIEDVARARRILLYGVTGSGKSTAAARLSRALGLPLHLADEEIGFLPAQEAAWTNPPRGRQLALARTLVAQDEWVLDSAYGLWQDSVLERAQVVVALDYPRVVSLARLVRRTARRVRDQERVCNGNTESWARAVGPESILLWHARTFSRKRRFVRELEDSAQGPPVLRLHRPHELDRLLAGLGRHRGADG</sequence>
<evidence type="ECO:0008006" key="3">
    <source>
        <dbReference type="Google" id="ProtNLM"/>
    </source>
</evidence>
<dbReference type="PANTHER" id="PTHR37816:SF1">
    <property type="entry name" value="TOXIN"/>
    <property type="match status" value="1"/>
</dbReference>
<dbReference type="EMBL" id="AP025017">
    <property type="protein sequence ID" value="BDA63812.1"/>
    <property type="molecule type" value="Genomic_DNA"/>
</dbReference>
<dbReference type="InterPro" id="IPR027417">
    <property type="entry name" value="P-loop_NTPase"/>
</dbReference>
<name>A0ABN6K2H4_9ACTO</name>
<reference evidence="1 2" key="1">
    <citation type="submission" date="2021-08" db="EMBL/GenBank/DDBJ databases">
        <title>Whole genome sequence of novel Actinomyces species strain MAS-1.</title>
        <authorList>
            <person name="Saito M."/>
            <person name="Kuwahara N."/>
            <person name="Takizawa T."/>
            <person name="Gotouda H."/>
            <person name="Ochiai T."/>
        </authorList>
    </citation>
    <scope>NUCLEOTIDE SEQUENCE [LARGE SCALE GENOMIC DNA]</scope>
    <source>
        <strain evidence="1 2">MAS-1</strain>
    </source>
</reference>
<proteinExistence type="predicted"/>
<dbReference type="SUPFAM" id="SSF52540">
    <property type="entry name" value="P-loop containing nucleoside triphosphate hydrolases"/>
    <property type="match status" value="1"/>
</dbReference>
<dbReference type="PANTHER" id="PTHR37816">
    <property type="entry name" value="YALI0E33011P"/>
    <property type="match status" value="1"/>
</dbReference>
<protein>
    <recommendedName>
        <fullName evidence="3">Adenylate kinase</fullName>
    </recommendedName>
</protein>
<gene>
    <name evidence="1" type="ORF">MANAM107_06460</name>
</gene>
<dbReference type="RefSeq" id="WP_223911045.1">
    <property type="nucleotide sequence ID" value="NZ_AP025017.1"/>
</dbReference>
<evidence type="ECO:0000313" key="2">
    <source>
        <dbReference type="Proteomes" id="UP000824496"/>
    </source>
</evidence>
<organism evidence="1 2">
    <name type="scientific">Actinomyces capricornis</name>
    <dbReference type="NCBI Taxonomy" id="2755559"/>
    <lineage>
        <taxon>Bacteria</taxon>
        <taxon>Bacillati</taxon>
        <taxon>Actinomycetota</taxon>
        <taxon>Actinomycetes</taxon>
        <taxon>Actinomycetales</taxon>
        <taxon>Actinomycetaceae</taxon>
        <taxon>Actinomyces</taxon>
    </lineage>
</organism>
<dbReference type="Gene3D" id="3.40.50.300">
    <property type="entry name" value="P-loop containing nucleotide triphosphate hydrolases"/>
    <property type="match status" value="1"/>
</dbReference>